<dbReference type="AlphaFoldDB" id="A0A8H6WF31"/>
<reference evidence="1" key="1">
    <citation type="submission" date="2020-05" db="EMBL/GenBank/DDBJ databases">
        <title>Mycena genomes resolve the evolution of fungal bioluminescence.</title>
        <authorList>
            <person name="Tsai I.J."/>
        </authorList>
    </citation>
    <scope>NUCLEOTIDE SEQUENCE</scope>
    <source>
        <strain evidence="1">171206Taipei</strain>
    </source>
</reference>
<keyword evidence="2" id="KW-1185">Reference proteome</keyword>
<sequence>MRFLALAGARTEVADDHIATADGGGRLLLHARASLRISPTTVVPVVHNAGATYNLPPPMKKLTVDIDERWITAAARRFPMRPPAPPLIRHFKLSVPRLMKPHLVQFHDAQAECYGGAHLCKMHMPPSPSSSSQPLRR</sequence>
<name>A0A8H6WF31_9AGAR</name>
<accession>A0A8H6WF31</accession>
<evidence type="ECO:0000313" key="2">
    <source>
        <dbReference type="Proteomes" id="UP000636479"/>
    </source>
</evidence>
<gene>
    <name evidence="1" type="ORF">MIND_00383700</name>
</gene>
<dbReference type="Proteomes" id="UP000636479">
    <property type="component" value="Unassembled WGS sequence"/>
</dbReference>
<organism evidence="1 2">
    <name type="scientific">Mycena indigotica</name>
    <dbReference type="NCBI Taxonomy" id="2126181"/>
    <lineage>
        <taxon>Eukaryota</taxon>
        <taxon>Fungi</taxon>
        <taxon>Dikarya</taxon>
        <taxon>Basidiomycota</taxon>
        <taxon>Agaricomycotina</taxon>
        <taxon>Agaricomycetes</taxon>
        <taxon>Agaricomycetidae</taxon>
        <taxon>Agaricales</taxon>
        <taxon>Marasmiineae</taxon>
        <taxon>Mycenaceae</taxon>
        <taxon>Mycena</taxon>
    </lineage>
</organism>
<evidence type="ECO:0000313" key="1">
    <source>
        <dbReference type="EMBL" id="KAF7310104.1"/>
    </source>
</evidence>
<dbReference type="GeneID" id="59343185"/>
<dbReference type="EMBL" id="JACAZF010000003">
    <property type="protein sequence ID" value="KAF7310104.1"/>
    <property type="molecule type" value="Genomic_DNA"/>
</dbReference>
<comment type="caution">
    <text evidence="1">The sequence shown here is derived from an EMBL/GenBank/DDBJ whole genome shotgun (WGS) entry which is preliminary data.</text>
</comment>
<dbReference type="RefSeq" id="XP_037223554.1">
    <property type="nucleotide sequence ID" value="XM_037360669.1"/>
</dbReference>
<protein>
    <submittedName>
        <fullName evidence="1">Uncharacterized protein</fullName>
    </submittedName>
</protein>
<proteinExistence type="predicted"/>